<dbReference type="Proteomes" id="UP000614469">
    <property type="component" value="Unassembled WGS sequence"/>
</dbReference>
<dbReference type="EMBL" id="JACNJN010000157">
    <property type="protein sequence ID" value="MBC8336387.1"/>
    <property type="molecule type" value="Genomic_DNA"/>
</dbReference>
<dbReference type="AlphaFoldDB" id="A0A8J6TK96"/>
<sequence>VLKNVEIKSEATRFLKNKILNIKDCPERAEALLFELKEDKKNSDCSKCDSRHFCSLFLACIYFELDELNQTKFHIQEAIEDFHQVGSKWNELLAIWIYGKTLLILGDMLPARRELERTIELLQGRAEKFQREHNYEKRDECNIFIGKIKTQLDQPLEVQKQRKQAQDQKDKKQGLLSHRQPRYPHWRRSQLIFPVQSQITAGPEGNFIFESQPDIDATLDELAFNEVLHYIYNIRDEGNSIILKPRVYRWFRVEGNSMNRTSPIPIQNNDYALAIDLKLSNMSAQPGDVIIASIKNPAPNERSGVIKRYSKAGLESLSTEDYPIIPLSTVSIRGLAIAIAKPAQALG</sequence>
<evidence type="ECO:0008006" key="4">
    <source>
        <dbReference type="Google" id="ProtNLM"/>
    </source>
</evidence>
<name>A0A8J6TK96_9CHLR</name>
<evidence type="ECO:0000256" key="1">
    <source>
        <dbReference type="SAM" id="MobiDB-lite"/>
    </source>
</evidence>
<feature type="region of interest" description="Disordered" evidence="1">
    <location>
        <begin position="160"/>
        <end position="179"/>
    </location>
</feature>
<evidence type="ECO:0000313" key="3">
    <source>
        <dbReference type="Proteomes" id="UP000614469"/>
    </source>
</evidence>
<dbReference type="Gene3D" id="2.10.109.10">
    <property type="entry name" value="Umud Fragment, subunit A"/>
    <property type="match status" value="1"/>
</dbReference>
<feature type="compositionally biased region" description="Basic and acidic residues" evidence="1">
    <location>
        <begin position="164"/>
        <end position="173"/>
    </location>
</feature>
<gene>
    <name evidence="2" type="ORF">H8E29_14070</name>
</gene>
<proteinExistence type="predicted"/>
<feature type="non-terminal residue" evidence="2">
    <location>
        <position position="1"/>
    </location>
</feature>
<comment type="caution">
    <text evidence="2">The sequence shown here is derived from an EMBL/GenBank/DDBJ whole genome shotgun (WGS) entry which is preliminary data.</text>
</comment>
<reference evidence="2 3" key="1">
    <citation type="submission" date="2020-08" db="EMBL/GenBank/DDBJ databases">
        <title>Bridging the membrane lipid divide: bacteria of the FCB group superphylum have the potential to synthesize archaeal ether lipids.</title>
        <authorList>
            <person name="Villanueva L."/>
            <person name="Von Meijenfeldt F.A.B."/>
            <person name="Westbye A.B."/>
            <person name="Yadav S."/>
            <person name="Hopmans E.C."/>
            <person name="Dutilh B.E."/>
            <person name="Sinninghe Damste J.S."/>
        </authorList>
    </citation>
    <scope>NUCLEOTIDE SEQUENCE [LARGE SCALE GENOMIC DNA]</scope>
    <source>
        <strain evidence="2">NIOZ-UU36</strain>
    </source>
</reference>
<evidence type="ECO:0000313" key="2">
    <source>
        <dbReference type="EMBL" id="MBC8336387.1"/>
    </source>
</evidence>
<protein>
    <recommendedName>
        <fullName evidence="4">Peptidase S24/S26A/S26B/S26C domain-containing protein</fullName>
    </recommendedName>
</protein>
<organism evidence="2 3">
    <name type="scientific">Candidatus Desulfolinea nitratireducens</name>
    <dbReference type="NCBI Taxonomy" id="2841698"/>
    <lineage>
        <taxon>Bacteria</taxon>
        <taxon>Bacillati</taxon>
        <taxon>Chloroflexota</taxon>
        <taxon>Anaerolineae</taxon>
        <taxon>Anaerolineales</taxon>
        <taxon>Anaerolineales incertae sedis</taxon>
        <taxon>Candidatus Desulfolinea</taxon>
    </lineage>
</organism>
<accession>A0A8J6TK96</accession>